<evidence type="ECO:0000313" key="7">
    <source>
        <dbReference type="Proteomes" id="UP000181976"/>
    </source>
</evidence>
<evidence type="ECO:0000256" key="3">
    <source>
        <dbReference type="ARBA" id="ARBA00023157"/>
    </source>
</evidence>
<evidence type="ECO:0000259" key="5">
    <source>
        <dbReference type="PROSITE" id="PS51352"/>
    </source>
</evidence>
<dbReference type="InterPro" id="IPR025380">
    <property type="entry name" value="DUF4369"/>
</dbReference>
<dbReference type="OrthoDB" id="6399635at2"/>
<protein>
    <recommendedName>
        <fullName evidence="5">Thioredoxin domain-containing protein</fullName>
    </recommendedName>
</protein>
<keyword evidence="4" id="KW-0676">Redox-active center</keyword>
<dbReference type="EMBL" id="FONA01000009">
    <property type="protein sequence ID" value="SFE31156.1"/>
    <property type="molecule type" value="Genomic_DNA"/>
</dbReference>
<dbReference type="InParanoid" id="A0A1I1ZHE2"/>
<dbReference type="Gene3D" id="3.40.30.10">
    <property type="entry name" value="Glutaredoxin"/>
    <property type="match status" value="1"/>
</dbReference>
<dbReference type="SUPFAM" id="SSF52833">
    <property type="entry name" value="Thioredoxin-like"/>
    <property type="match status" value="1"/>
</dbReference>
<evidence type="ECO:0000256" key="4">
    <source>
        <dbReference type="ARBA" id="ARBA00023284"/>
    </source>
</evidence>
<dbReference type="PANTHER" id="PTHR42852">
    <property type="entry name" value="THIOL:DISULFIDE INTERCHANGE PROTEIN DSBE"/>
    <property type="match status" value="1"/>
</dbReference>
<dbReference type="PANTHER" id="PTHR42852:SF6">
    <property type="entry name" value="THIOL:DISULFIDE INTERCHANGE PROTEIN DSBE"/>
    <property type="match status" value="1"/>
</dbReference>
<dbReference type="RefSeq" id="WP_010526308.1">
    <property type="nucleotide sequence ID" value="NZ_AFSL01000008.1"/>
</dbReference>
<dbReference type="GO" id="GO:0030313">
    <property type="term" value="C:cell envelope"/>
    <property type="evidence" value="ECO:0007669"/>
    <property type="project" value="UniProtKB-SubCell"/>
</dbReference>
<dbReference type="eggNOG" id="COG0450">
    <property type="taxonomic scope" value="Bacteria"/>
</dbReference>
<keyword evidence="3" id="KW-1015">Disulfide bond</keyword>
<dbReference type="Proteomes" id="UP000181976">
    <property type="component" value="Unassembled WGS sequence"/>
</dbReference>
<dbReference type="CDD" id="cd02966">
    <property type="entry name" value="TlpA_like_family"/>
    <property type="match status" value="1"/>
</dbReference>
<gene>
    <name evidence="6" type="ORF">SAMN05444380_109108</name>
</gene>
<comment type="subcellular location">
    <subcellularLocation>
        <location evidence="1">Cell envelope</location>
    </subcellularLocation>
</comment>
<evidence type="ECO:0000256" key="2">
    <source>
        <dbReference type="ARBA" id="ARBA00022748"/>
    </source>
</evidence>
<dbReference type="InterPro" id="IPR000866">
    <property type="entry name" value="AhpC/TSA"/>
</dbReference>
<organism evidence="6 7">
    <name type="scientific">Thermophagus xiamenensis</name>
    <dbReference type="NCBI Taxonomy" id="385682"/>
    <lineage>
        <taxon>Bacteria</taxon>
        <taxon>Pseudomonadati</taxon>
        <taxon>Bacteroidota</taxon>
        <taxon>Bacteroidia</taxon>
        <taxon>Marinilabiliales</taxon>
        <taxon>Marinilabiliaceae</taxon>
        <taxon>Thermophagus</taxon>
    </lineage>
</organism>
<keyword evidence="2" id="KW-0201">Cytochrome c-type biogenesis</keyword>
<dbReference type="Pfam" id="PF00578">
    <property type="entry name" value="AhpC-TSA"/>
    <property type="match status" value="1"/>
</dbReference>
<dbReference type="STRING" id="385682.SAMN05444380_109108"/>
<keyword evidence="7" id="KW-1185">Reference proteome</keyword>
<proteinExistence type="predicted"/>
<sequence length="388" mass="44837">MRRVYFIAFVVLVTVFSGCNQNKYQIKGTITGAEGKTLFLEKMQLDRDFPIDSVVLNHKGKFSFKGERLQVPTFFRLRLSPSNFITLLLDTTEHVNILAEGKNLEDTYTLEGSIGSKKIQILNQRLKSLRHTVDSLMEIYEALPNDDVTYQKSEIARQLKEAIDKHKNFIGTFVMDNPRSFASYYALFQRLSDNTMVLNVMDKKEQVYFATIATSLNLLYPESPRVKQLYNYVLSAKVQEKQVQILKELESKAEKTIPEISEKNIYGEEIALSSLQGKVVLLSFWASWNEASRRANDHLKKVYEKYHHRGFEIYQVSLDRSKVLWENAVINDNLPWINVSDLRYTDSYPARVYNVKQLPANYLISRDGDIIGKNLFGSILEEKIEEAL</sequence>
<dbReference type="InterPro" id="IPR050553">
    <property type="entry name" value="Thioredoxin_ResA/DsbE_sf"/>
</dbReference>
<dbReference type="InterPro" id="IPR036249">
    <property type="entry name" value="Thioredoxin-like_sf"/>
</dbReference>
<dbReference type="Pfam" id="PF14289">
    <property type="entry name" value="DUF4369"/>
    <property type="match status" value="1"/>
</dbReference>
<dbReference type="AlphaFoldDB" id="A0A1I1ZHE2"/>
<dbReference type="PROSITE" id="PS51257">
    <property type="entry name" value="PROKAR_LIPOPROTEIN"/>
    <property type="match status" value="1"/>
</dbReference>
<accession>A0A1I1ZHE2</accession>
<dbReference type="GO" id="GO:0017004">
    <property type="term" value="P:cytochrome complex assembly"/>
    <property type="evidence" value="ECO:0007669"/>
    <property type="project" value="UniProtKB-KW"/>
</dbReference>
<dbReference type="InterPro" id="IPR013766">
    <property type="entry name" value="Thioredoxin_domain"/>
</dbReference>
<evidence type="ECO:0000256" key="1">
    <source>
        <dbReference type="ARBA" id="ARBA00004196"/>
    </source>
</evidence>
<feature type="domain" description="Thioredoxin" evidence="5">
    <location>
        <begin position="251"/>
        <end position="388"/>
    </location>
</feature>
<reference evidence="6 7" key="1">
    <citation type="submission" date="2016-10" db="EMBL/GenBank/DDBJ databases">
        <authorList>
            <person name="de Groot N.N."/>
        </authorList>
    </citation>
    <scope>NUCLEOTIDE SEQUENCE [LARGE SCALE GENOMIC DNA]</scope>
    <source>
        <strain evidence="6 7">DSM 19012</strain>
    </source>
</reference>
<name>A0A1I1ZHE2_9BACT</name>
<evidence type="ECO:0000313" key="6">
    <source>
        <dbReference type="EMBL" id="SFE31156.1"/>
    </source>
</evidence>
<dbReference type="PROSITE" id="PS51352">
    <property type="entry name" value="THIOREDOXIN_2"/>
    <property type="match status" value="1"/>
</dbReference>